<sequence>MPKWRALTVENLLNTVQKIILDDGRKNPFKNGRPGKKKWYASFLRRNPGLEPRFSQGVSKGRAIVLPTEDELLPTEEEFLVDTLSVASLE</sequence>
<accession>A0AAV6TZL8</accession>
<reference evidence="1 2" key="1">
    <citation type="journal article" date="2022" name="Nat. Ecol. Evol.">
        <title>A masculinizing supergene underlies an exaggerated male reproductive morph in a spider.</title>
        <authorList>
            <person name="Hendrickx F."/>
            <person name="De Corte Z."/>
            <person name="Sonet G."/>
            <person name="Van Belleghem S.M."/>
            <person name="Kostlbacher S."/>
            <person name="Vangestel C."/>
        </authorList>
    </citation>
    <scope>NUCLEOTIDE SEQUENCE [LARGE SCALE GENOMIC DNA]</scope>
    <source>
        <strain evidence="1">W744_W776</strain>
    </source>
</reference>
<proteinExistence type="predicted"/>
<evidence type="ECO:0000313" key="1">
    <source>
        <dbReference type="EMBL" id="KAG8177540.1"/>
    </source>
</evidence>
<protein>
    <submittedName>
        <fullName evidence="1">Uncharacterized protein</fullName>
    </submittedName>
</protein>
<organism evidence="1 2">
    <name type="scientific">Oedothorax gibbosus</name>
    <dbReference type="NCBI Taxonomy" id="931172"/>
    <lineage>
        <taxon>Eukaryota</taxon>
        <taxon>Metazoa</taxon>
        <taxon>Ecdysozoa</taxon>
        <taxon>Arthropoda</taxon>
        <taxon>Chelicerata</taxon>
        <taxon>Arachnida</taxon>
        <taxon>Araneae</taxon>
        <taxon>Araneomorphae</taxon>
        <taxon>Entelegynae</taxon>
        <taxon>Araneoidea</taxon>
        <taxon>Linyphiidae</taxon>
        <taxon>Erigoninae</taxon>
        <taxon>Oedothorax</taxon>
    </lineage>
</organism>
<keyword evidence="2" id="KW-1185">Reference proteome</keyword>
<name>A0AAV6TZL8_9ARAC</name>
<gene>
    <name evidence="1" type="ORF">JTE90_023445</name>
</gene>
<evidence type="ECO:0000313" key="2">
    <source>
        <dbReference type="Proteomes" id="UP000827092"/>
    </source>
</evidence>
<comment type="caution">
    <text evidence="1">The sequence shown here is derived from an EMBL/GenBank/DDBJ whole genome shotgun (WGS) entry which is preliminary data.</text>
</comment>
<dbReference type="Proteomes" id="UP000827092">
    <property type="component" value="Unassembled WGS sequence"/>
</dbReference>
<dbReference type="AlphaFoldDB" id="A0AAV6TZL8"/>
<dbReference type="EMBL" id="JAFNEN010000775">
    <property type="protein sequence ID" value="KAG8177540.1"/>
    <property type="molecule type" value="Genomic_DNA"/>
</dbReference>